<comment type="subcellular location">
    <subcellularLocation>
        <location evidence="1">Cell outer membrane</location>
    </subcellularLocation>
</comment>
<dbReference type="EMBL" id="CP015402">
    <property type="protein sequence ID" value="ANU63854.2"/>
    <property type="molecule type" value="Genomic_DNA"/>
</dbReference>
<dbReference type="OrthoDB" id="905020at2"/>
<dbReference type="InterPro" id="IPR008969">
    <property type="entry name" value="CarboxyPept-like_regulatory"/>
</dbReference>
<dbReference type="InterPro" id="IPR037066">
    <property type="entry name" value="Plug_dom_sf"/>
</dbReference>
<evidence type="ECO:0000256" key="4">
    <source>
        <dbReference type="SAM" id="SignalP"/>
    </source>
</evidence>
<proteinExistence type="predicted"/>
<feature type="domain" description="Outer membrane protein beta-barrel" evidence="5">
    <location>
        <begin position="385"/>
        <end position="763"/>
    </location>
</feature>
<dbReference type="InterPro" id="IPR036942">
    <property type="entry name" value="Beta-barrel_TonB_sf"/>
</dbReference>
<evidence type="ECO:0000313" key="7">
    <source>
        <dbReference type="Proteomes" id="UP000186351"/>
    </source>
</evidence>
<dbReference type="RefSeq" id="WP_084274070.1">
    <property type="nucleotide sequence ID" value="NZ_CAJTAP010000003.1"/>
</dbReference>
<keyword evidence="7" id="KW-1185">Reference proteome</keyword>
<dbReference type="Pfam" id="PF13715">
    <property type="entry name" value="CarbopepD_reg_2"/>
    <property type="match status" value="1"/>
</dbReference>
<name>A0A1B1SAM8_9BACT</name>
<accession>A0A1B1SAM8</accession>
<accession>A0A1Z2XHZ4</accession>
<dbReference type="SUPFAM" id="SSF56935">
    <property type="entry name" value="Porins"/>
    <property type="match status" value="1"/>
</dbReference>
<feature type="signal peptide" evidence="4">
    <location>
        <begin position="1"/>
        <end position="23"/>
    </location>
</feature>
<feature type="chain" id="PRO_5013244006" description="Outer membrane protein beta-barrel domain-containing protein" evidence="4">
    <location>
        <begin position="24"/>
        <end position="785"/>
    </location>
</feature>
<dbReference type="Gene3D" id="2.170.130.10">
    <property type="entry name" value="TonB-dependent receptor, plug domain"/>
    <property type="match status" value="1"/>
</dbReference>
<keyword evidence="3" id="KW-0998">Cell outer membrane</keyword>
<keyword evidence="4" id="KW-0732">Signal</keyword>
<evidence type="ECO:0000256" key="3">
    <source>
        <dbReference type="ARBA" id="ARBA00023237"/>
    </source>
</evidence>
<keyword evidence="2" id="KW-0472">Membrane</keyword>
<reference evidence="7" key="1">
    <citation type="submission" date="2016-04" db="EMBL/GenBank/DDBJ databases">
        <title>Complete Genome Sequences of Twelve Strains of a Stable Defined Moderately Diverse Mouse Microbiota 2 (sDMDMm2).</title>
        <authorList>
            <person name="Uchimura Y."/>
            <person name="Wyss M."/>
            <person name="Brugiroux S."/>
            <person name="Limenitakis J.P."/>
            <person name="Stecher B."/>
            <person name="McCoy K.D."/>
            <person name="Macpherson A.J."/>
        </authorList>
    </citation>
    <scope>NUCLEOTIDE SEQUENCE [LARGE SCALE GENOMIC DNA]</scope>
    <source>
        <strain evidence="7">YL27</strain>
    </source>
</reference>
<organism evidence="6 7">
    <name type="scientific">Muribaculum intestinale</name>
    <dbReference type="NCBI Taxonomy" id="1796646"/>
    <lineage>
        <taxon>Bacteria</taxon>
        <taxon>Pseudomonadati</taxon>
        <taxon>Bacteroidota</taxon>
        <taxon>Bacteroidia</taxon>
        <taxon>Bacteroidales</taxon>
        <taxon>Muribaculaceae</taxon>
        <taxon>Muribaculum</taxon>
    </lineage>
</organism>
<dbReference type="AlphaFoldDB" id="A0A1B1SAM8"/>
<dbReference type="KEGG" id="pary:A4V02_09020"/>
<dbReference type="STRING" id="1796646.A4V02_09020"/>
<evidence type="ECO:0000256" key="1">
    <source>
        <dbReference type="ARBA" id="ARBA00004442"/>
    </source>
</evidence>
<evidence type="ECO:0000256" key="2">
    <source>
        <dbReference type="ARBA" id="ARBA00023136"/>
    </source>
</evidence>
<dbReference type="SUPFAM" id="SSF49464">
    <property type="entry name" value="Carboxypeptidase regulatory domain-like"/>
    <property type="match status" value="1"/>
</dbReference>
<dbReference type="GO" id="GO:0009279">
    <property type="term" value="C:cell outer membrane"/>
    <property type="evidence" value="ECO:0007669"/>
    <property type="project" value="UniProtKB-SubCell"/>
</dbReference>
<dbReference type="InterPro" id="IPR041700">
    <property type="entry name" value="OMP_b-brl_3"/>
</dbReference>
<protein>
    <recommendedName>
        <fullName evidence="5">Outer membrane protein beta-barrel domain-containing protein</fullName>
    </recommendedName>
</protein>
<dbReference type="Proteomes" id="UP000186351">
    <property type="component" value="Chromosome"/>
</dbReference>
<dbReference type="Pfam" id="PF14905">
    <property type="entry name" value="OMP_b-brl_3"/>
    <property type="match status" value="1"/>
</dbReference>
<sequence>MNNLIIKSILFFLMTVMSSAAFAHTNATSQSRVDIAISPNLKGVVVDENKTPIDFVNVVLLKVDSTYLAGTITDKDGTFAFKGDYDSPRFIKVSSVGYASQTLDIPLTGNFGMIVLATESTMLGEVVVKSNRPVTAIKGDALVTNVAGTQLEHAGTAEDVLVQVPMVVGRDGSFEVFGKGSPAIYINGRLVRDSNELMQISSADIKNVEVVTNPGVRYDASVNSVIRITTKRPQGDGFSGLLRSVLRENKYVSSVNQANFKYRTGGLEVFANFGGAIAKFQSNQYGISNSSMSWKEEITQNGYGNVKDFFGKAWFSYMFNEKHSIGAYYSNGITNDRMQHSHVTDLSADDEILDVATSLRSGDTKKLPRHYANMYYNGKIGDLGIDLNADYLWNKSRSNVTVDGISLTDGKSLIHSLGANRGRMFAEKLVLSYPVWNGTIEAGEEFVSSRFSSDYVTDAEIVDDANTRVDENNIAGFIDFRQTFGRFNFGAGLRYEHVNFDYLENGQKKENQSKTYNNLFPSFFMSTTIDKVQLSLNYTGKTKRPNYGDLDGTIDYINRYTLQGGNPYLKPEKIHSVELTGAWRRFFAQLSYTYKKDPIISTTVPYGESGEVKLMTLDNFPEIHSIRAFIGASCNIGIWDPRINLGLTKQWFAIDTWKGRKHLNNPQGMVQWQNAIHLPYDVWLNVDMAWESAGNDRNLYRKACSYVNAKLYKAFFNNSFSVSVEANDIFNQRNYGVMSFSRDITRYVCVTDLSRSFYLTLQYTFNSSRDRYKGRGAGTNEKNRF</sequence>
<dbReference type="Gene3D" id="2.40.170.20">
    <property type="entry name" value="TonB-dependent receptor, beta-barrel domain"/>
    <property type="match status" value="1"/>
</dbReference>
<gene>
    <name evidence="6" type="ORF">A4V02_09020</name>
</gene>
<evidence type="ECO:0000313" key="6">
    <source>
        <dbReference type="EMBL" id="ANU63854.2"/>
    </source>
</evidence>
<evidence type="ECO:0000259" key="5">
    <source>
        <dbReference type="Pfam" id="PF14905"/>
    </source>
</evidence>